<reference evidence="1 2" key="2">
    <citation type="journal article" date="2009" name="PLoS ONE">
        <title>An integrated genetic and cytogenetic map of the cucumber genome.</title>
        <authorList>
            <person name="Ren Y."/>
            <person name="Zhang Z."/>
            <person name="Liu J."/>
            <person name="Staub J.E."/>
            <person name="Han Y."/>
            <person name="Cheng Z."/>
            <person name="Li X."/>
            <person name="Lu J."/>
            <person name="Miao H."/>
            <person name="Kang H."/>
            <person name="Xie B."/>
            <person name="Gu X."/>
            <person name="Wang X."/>
            <person name="Du Y."/>
            <person name="Jin W."/>
            <person name="Huang S."/>
        </authorList>
    </citation>
    <scope>NUCLEOTIDE SEQUENCE [LARGE SCALE GENOMIC DNA]</scope>
    <source>
        <strain evidence="2">cv. 9930</strain>
    </source>
</reference>
<evidence type="ECO:0000313" key="1">
    <source>
        <dbReference type="EMBL" id="KGN53475.1"/>
    </source>
</evidence>
<evidence type="ECO:0000313" key="2">
    <source>
        <dbReference type="Proteomes" id="UP000029981"/>
    </source>
</evidence>
<accession>A0A0A0KV60</accession>
<dbReference type="AlphaFoldDB" id="A0A0A0KV60"/>
<proteinExistence type="predicted"/>
<keyword evidence="2" id="KW-1185">Reference proteome</keyword>
<reference evidence="1 2" key="1">
    <citation type="journal article" date="2009" name="Nat. Genet.">
        <title>The genome of the cucumber, Cucumis sativus L.</title>
        <authorList>
            <person name="Huang S."/>
            <person name="Li R."/>
            <person name="Zhang Z."/>
            <person name="Li L."/>
            <person name="Gu X."/>
            <person name="Fan W."/>
            <person name="Lucas W.J."/>
            <person name="Wang X."/>
            <person name="Xie B."/>
            <person name="Ni P."/>
            <person name="Ren Y."/>
            <person name="Zhu H."/>
            <person name="Li J."/>
            <person name="Lin K."/>
            <person name="Jin W."/>
            <person name="Fei Z."/>
            <person name="Li G."/>
            <person name="Staub J."/>
            <person name="Kilian A."/>
            <person name="van der Vossen E.A."/>
            <person name="Wu Y."/>
            <person name="Guo J."/>
            <person name="He J."/>
            <person name="Jia Z."/>
            <person name="Ren Y."/>
            <person name="Tian G."/>
            <person name="Lu Y."/>
            <person name="Ruan J."/>
            <person name="Qian W."/>
            <person name="Wang M."/>
            <person name="Huang Q."/>
            <person name="Li B."/>
            <person name="Xuan Z."/>
            <person name="Cao J."/>
            <person name="Asan"/>
            <person name="Wu Z."/>
            <person name="Zhang J."/>
            <person name="Cai Q."/>
            <person name="Bai Y."/>
            <person name="Zhao B."/>
            <person name="Han Y."/>
            <person name="Li Y."/>
            <person name="Li X."/>
            <person name="Wang S."/>
            <person name="Shi Q."/>
            <person name="Liu S."/>
            <person name="Cho W.K."/>
            <person name="Kim J.Y."/>
            <person name="Xu Y."/>
            <person name="Heller-Uszynska K."/>
            <person name="Miao H."/>
            <person name="Cheng Z."/>
            <person name="Zhang S."/>
            <person name="Wu J."/>
            <person name="Yang Y."/>
            <person name="Kang H."/>
            <person name="Li M."/>
            <person name="Liang H."/>
            <person name="Ren X."/>
            <person name="Shi Z."/>
            <person name="Wen M."/>
            <person name="Jian M."/>
            <person name="Yang H."/>
            <person name="Zhang G."/>
            <person name="Yang Z."/>
            <person name="Chen R."/>
            <person name="Liu S."/>
            <person name="Li J."/>
            <person name="Ma L."/>
            <person name="Liu H."/>
            <person name="Zhou Y."/>
            <person name="Zhao J."/>
            <person name="Fang X."/>
            <person name="Li G."/>
            <person name="Fang L."/>
            <person name="Li Y."/>
            <person name="Liu D."/>
            <person name="Zheng H."/>
            <person name="Zhang Y."/>
            <person name="Qin N."/>
            <person name="Li Z."/>
            <person name="Yang G."/>
            <person name="Yang S."/>
            <person name="Bolund L."/>
            <person name="Kristiansen K."/>
            <person name="Zheng H."/>
            <person name="Li S."/>
            <person name="Zhang X."/>
            <person name="Yang H."/>
            <person name="Wang J."/>
            <person name="Sun R."/>
            <person name="Zhang B."/>
            <person name="Jiang S."/>
            <person name="Wang J."/>
            <person name="Du Y."/>
            <person name="Li S."/>
        </authorList>
    </citation>
    <scope>NUCLEOTIDE SEQUENCE [LARGE SCALE GENOMIC DNA]</scope>
    <source>
        <strain evidence="2">cv. 9930</strain>
    </source>
</reference>
<dbReference type="Proteomes" id="UP000029981">
    <property type="component" value="Chromosome 4"/>
</dbReference>
<protein>
    <submittedName>
        <fullName evidence="1">Uncharacterized protein</fullName>
    </submittedName>
</protein>
<reference evidence="1 2" key="4">
    <citation type="journal article" date="2011" name="BMC Genomics">
        <title>RNA-Seq improves annotation of protein-coding genes in the cucumber genome.</title>
        <authorList>
            <person name="Li Z."/>
            <person name="Zhang Z."/>
            <person name="Yan P."/>
            <person name="Huang S."/>
            <person name="Fei Z."/>
            <person name="Lin K."/>
        </authorList>
    </citation>
    <scope>NUCLEOTIDE SEQUENCE [LARGE SCALE GENOMIC DNA]</scope>
    <source>
        <strain evidence="2">cv. 9930</strain>
    </source>
</reference>
<organism evidence="1 2">
    <name type="scientific">Cucumis sativus</name>
    <name type="common">Cucumber</name>
    <dbReference type="NCBI Taxonomy" id="3659"/>
    <lineage>
        <taxon>Eukaryota</taxon>
        <taxon>Viridiplantae</taxon>
        <taxon>Streptophyta</taxon>
        <taxon>Embryophyta</taxon>
        <taxon>Tracheophyta</taxon>
        <taxon>Spermatophyta</taxon>
        <taxon>Magnoliopsida</taxon>
        <taxon>eudicotyledons</taxon>
        <taxon>Gunneridae</taxon>
        <taxon>Pentapetalae</taxon>
        <taxon>rosids</taxon>
        <taxon>fabids</taxon>
        <taxon>Cucurbitales</taxon>
        <taxon>Cucurbitaceae</taxon>
        <taxon>Benincaseae</taxon>
        <taxon>Cucumis</taxon>
    </lineage>
</organism>
<dbReference type="EMBL" id="CM002925">
    <property type="protein sequence ID" value="KGN53475.1"/>
    <property type="molecule type" value="Genomic_DNA"/>
</dbReference>
<gene>
    <name evidence="1" type="ORF">Csa_4G056650</name>
</gene>
<sequence>MGQMTATRGGFRAVPMRLKGDNRQSGMKGVELILLGDCNPCIHVAADSG</sequence>
<reference evidence="1 2" key="3">
    <citation type="journal article" date="2010" name="BMC Genomics">
        <title>Transcriptome sequencing and comparative analysis of cucumber flowers with different sex types.</title>
        <authorList>
            <person name="Guo S."/>
            <person name="Zheng Y."/>
            <person name="Joung J.G."/>
            <person name="Liu S."/>
            <person name="Zhang Z."/>
            <person name="Crasta O.R."/>
            <person name="Sobral B.W."/>
            <person name="Xu Y."/>
            <person name="Huang S."/>
            <person name="Fei Z."/>
        </authorList>
    </citation>
    <scope>NUCLEOTIDE SEQUENCE [LARGE SCALE GENOMIC DNA]</scope>
    <source>
        <strain evidence="2">cv. 9930</strain>
    </source>
</reference>
<dbReference type="Gramene" id="KGN53475">
    <property type="protein sequence ID" value="KGN53475"/>
    <property type="gene ID" value="Csa_4G056650"/>
</dbReference>
<name>A0A0A0KV60_CUCSA</name>